<organism evidence="2 3">
    <name type="scientific">Sphingomonas aerolata</name>
    <dbReference type="NCBI Taxonomy" id="185951"/>
    <lineage>
        <taxon>Bacteria</taxon>
        <taxon>Pseudomonadati</taxon>
        <taxon>Pseudomonadota</taxon>
        <taxon>Alphaproteobacteria</taxon>
        <taxon>Sphingomonadales</taxon>
        <taxon>Sphingomonadaceae</taxon>
        <taxon>Sphingomonas</taxon>
    </lineage>
</organism>
<comment type="caution">
    <text evidence="2">The sequence shown here is derived from an EMBL/GenBank/DDBJ whole genome shotgun (WGS) entry which is preliminary data.</text>
</comment>
<dbReference type="EMBL" id="PZZN01000004">
    <property type="protein sequence ID" value="PTM44177.1"/>
    <property type="molecule type" value="Genomic_DNA"/>
</dbReference>
<dbReference type="AlphaFoldDB" id="A0A2T4YLN9"/>
<name>A0A2T4YLN9_9SPHN</name>
<proteinExistence type="predicted"/>
<evidence type="ECO:0000256" key="1">
    <source>
        <dbReference type="SAM" id="Phobius"/>
    </source>
</evidence>
<dbReference type="RefSeq" id="WP_107934438.1">
    <property type="nucleotide sequence ID" value="NZ_PZZN01000004.1"/>
</dbReference>
<keyword evidence="1" id="KW-1133">Transmembrane helix</keyword>
<reference evidence="2 3" key="1">
    <citation type="submission" date="2018-04" db="EMBL/GenBank/DDBJ databases">
        <title>Genomic Encyclopedia of Type Strains, Phase III (KMG-III): the genomes of soil and plant-associated and newly described type strains.</title>
        <authorList>
            <person name="Whitman W."/>
        </authorList>
    </citation>
    <scope>NUCLEOTIDE SEQUENCE [LARGE SCALE GENOMIC DNA]</scope>
    <source>
        <strain evidence="2 3">NW12</strain>
    </source>
</reference>
<feature type="transmembrane region" description="Helical" evidence="1">
    <location>
        <begin position="187"/>
        <end position="205"/>
    </location>
</feature>
<feature type="transmembrane region" description="Helical" evidence="1">
    <location>
        <begin position="161"/>
        <end position="181"/>
    </location>
</feature>
<keyword evidence="1" id="KW-0472">Membrane</keyword>
<keyword evidence="1" id="KW-0812">Transmembrane</keyword>
<dbReference type="Proteomes" id="UP000240996">
    <property type="component" value="Unassembled WGS sequence"/>
</dbReference>
<accession>A0A2T4YLN9</accession>
<protein>
    <submittedName>
        <fullName evidence="2">Uncharacterized protein</fullName>
    </submittedName>
</protein>
<evidence type="ECO:0000313" key="2">
    <source>
        <dbReference type="EMBL" id="PTM44177.1"/>
    </source>
</evidence>
<sequence length="246" mass="26534">MEPNSPAHMARRILIGRIETLSIGQPGAALSFEGRLAAENGWTGSFADRVATEYRRFLALVAISDEQLTPSDAIDQAWHLHLAYTRDYWHGLCRDIVARDIHHEPTSGGPEQREHYRNRYAHTLNLYLDTFGAAPPDDVWPDPTERFSGNFQRIDRTRKTLLGAEEATLVGFTCAGLVVLIVQDMVALVAVFLLAVAIVTWIQGARLKAGTAGRRFDLNFDGGACGSDGCGSGDGGCGGGCGGGCS</sequence>
<gene>
    <name evidence="2" type="ORF">C8J24_3453</name>
</gene>
<evidence type="ECO:0000313" key="3">
    <source>
        <dbReference type="Proteomes" id="UP000240996"/>
    </source>
</evidence>
<keyword evidence="3" id="KW-1185">Reference proteome</keyword>